<dbReference type="SUPFAM" id="SSF53474">
    <property type="entry name" value="alpha/beta-Hydrolases"/>
    <property type="match status" value="1"/>
</dbReference>
<dbReference type="InterPro" id="IPR029058">
    <property type="entry name" value="AB_hydrolase_fold"/>
</dbReference>
<dbReference type="EMBL" id="BPQB01000005">
    <property type="protein sequence ID" value="GJE87190.1"/>
    <property type="molecule type" value="Genomic_DNA"/>
</dbReference>
<reference evidence="3 4" key="1">
    <citation type="submission" date="2021-08" db="EMBL/GenBank/DDBJ databases">
        <title>Draft Genome Sequence of Phanerochaete sordida strain YK-624.</title>
        <authorList>
            <person name="Mori T."/>
            <person name="Dohra H."/>
            <person name="Suzuki T."/>
            <person name="Kawagishi H."/>
            <person name="Hirai H."/>
        </authorList>
    </citation>
    <scope>NUCLEOTIDE SEQUENCE [LARGE SCALE GENOMIC DNA]</scope>
    <source>
        <strain evidence="3 4">YK-624</strain>
    </source>
</reference>
<dbReference type="Proteomes" id="UP000703269">
    <property type="component" value="Unassembled WGS sequence"/>
</dbReference>
<keyword evidence="4" id="KW-1185">Reference proteome</keyword>
<accession>A0A9P3L9J0</accession>
<protein>
    <submittedName>
        <fullName evidence="3">Alpha/beta hydrolase</fullName>
    </submittedName>
</protein>
<name>A0A9P3L9J0_9APHY</name>
<evidence type="ECO:0000313" key="4">
    <source>
        <dbReference type="Proteomes" id="UP000703269"/>
    </source>
</evidence>
<evidence type="ECO:0000256" key="1">
    <source>
        <dbReference type="ARBA" id="ARBA00022801"/>
    </source>
</evidence>
<dbReference type="InterPro" id="IPR049492">
    <property type="entry name" value="BD-FAE-like_dom"/>
</dbReference>
<dbReference type="Gene3D" id="3.40.50.1820">
    <property type="entry name" value="alpha/beta hydrolase"/>
    <property type="match status" value="1"/>
</dbReference>
<proteinExistence type="predicted"/>
<dbReference type="Pfam" id="PF20434">
    <property type="entry name" value="BD-FAE"/>
    <property type="match status" value="1"/>
</dbReference>
<dbReference type="AlphaFoldDB" id="A0A9P3L9J0"/>
<gene>
    <name evidence="3" type="ORF">PsYK624_032730</name>
</gene>
<feature type="domain" description="BD-FAE-like" evidence="2">
    <location>
        <begin position="22"/>
        <end position="233"/>
    </location>
</feature>
<dbReference type="PANTHER" id="PTHR48081:SF33">
    <property type="entry name" value="KYNURENINE FORMAMIDASE"/>
    <property type="match status" value="1"/>
</dbReference>
<dbReference type="OrthoDB" id="6495301at2759"/>
<evidence type="ECO:0000259" key="2">
    <source>
        <dbReference type="Pfam" id="PF20434"/>
    </source>
</evidence>
<organism evidence="3 4">
    <name type="scientific">Phanerochaete sordida</name>
    <dbReference type="NCBI Taxonomy" id="48140"/>
    <lineage>
        <taxon>Eukaryota</taxon>
        <taxon>Fungi</taxon>
        <taxon>Dikarya</taxon>
        <taxon>Basidiomycota</taxon>
        <taxon>Agaricomycotina</taxon>
        <taxon>Agaricomycetes</taxon>
        <taxon>Polyporales</taxon>
        <taxon>Phanerochaetaceae</taxon>
        <taxon>Phanerochaete</taxon>
    </lineage>
</organism>
<dbReference type="GO" id="GO:0016787">
    <property type="term" value="F:hydrolase activity"/>
    <property type="evidence" value="ECO:0007669"/>
    <property type="project" value="UniProtKB-KW"/>
</dbReference>
<dbReference type="InterPro" id="IPR050300">
    <property type="entry name" value="GDXG_lipolytic_enzyme"/>
</dbReference>
<keyword evidence="1 3" id="KW-0378">Hydrolase</keyword>
<evidence type="ECO:0000313" key="3">
    <source>
        <dbReference type="EMBL" id="GJE87190.1"/>
    </source>
</evidence>
<dbReference type="PANTHER" id="PTHR48081">
    <property type="entry name" value="AB HYDROLASE SUPERFAMILY PROTEIN C4A8.06C"/>
    <property type="match status" value="1"/>
</dbReference>
<sequence>MEEHTDIAYVKDSAAGGLHAFDLYVPAAQPRAGPLLVFVHGGAWRSEDKAKHAPLARRLAHTARCAVAVPNYRLTTPASGLRHPAHAEDLLAFLEFARGWAGPGGDAAYDPARLYVAGHSCSAHMVASILLAPSDDAPVAFPTLAPSDALLASVRGVIATEGLYDIDLLLQSFPTYKEWFIASTFGEHASYAAFSVSQYNLRPGAEHIRWLIAHSTKDPLVDILQSEAMIQRLESFSKANVESYLELSCEDHNGVLMEDKYHELVSSFISRMEG</sequence>
<comment type="caution">
    <text evidence="3">The sequence shown here is derived from an EMBL/GenBank/DDBJ whole genome shotgun (WGS) entry which is preliminary data.</text>
</comment>